<dbReference type="SUPFAM" id="SSF55486">
    <property type="entry name" value="Metalloproteases ('zincins'), catalytic domain"/>
    <property type="match status" value="1"/>
</dbReference>
<sequence length="88" mass="9882">MVDYRHQLAGLSDEEIAAAADAARERGLSDRWLLTLTNTTQQPQLLALRDRQTRENLFAAGWTRNQQGDEHDTRDLVLRLAAIRAPAG</sequence>
<dbReference type="Gene3D" id="1.10.1370.10">
    <property type="entry name" value="Neurolysin, domain 3"/>
    <property type="match status" value="1"/>
</dbReference>
<organism evidence="1 2">
    <name type="scientific">Klebsiella pneumoniae</name>
    <dbReference type="NCBI Taxonomy" id="573"/>
    <lineage>
        <taxon>Bacteria</taxon>
        <taxon>Pseudomonadati</taxon>
        <taxon>Pseudomonadota</taxon>
        <taxon>Gammaproteobacteria</taxon>
        <taxon>Enterobacterales</taxon>
        <taxon>Enterobacteriaceae</taxon>
        <taxon>Klebsiella/Raoultella group</taxon>
        <taxon>Klebsiella</taxon>
        <taxon>Klebsiella pneumoniae complex</taxon>
    </lineage>
</organism>
<dbReference type="AlphaFoldDB" id="A0A377WI88"/>
<dbReference type="InterPro" id="IPR024077">
    <property type="entry name" value="Neurolysin/TOP_dom2"/>
</dbReference>
<reference evidence="1 2" key="1">
    <citation type="submission" date="2018-06" db="EMBL/GenBank/DDBJ databases">
        <authorList>
            <consortium name="Pathogen Informatics"/>
            <person name="Doyle S."/>
        </authorList>
    </citation>
    <scope>NUCLEOTIDE SEQUENCE [LARGE SCALE GENOMIC DNA]</scope>
    <source>
        <strain evidence="1 2">NCTC8849</strain>
    </source>
</reference>
<keyword evidence="1" id="KW-0121">Carboxypeptidase</keyword>
<dbReference type="GO" id="GO:0005829">
    <property type="term" value="C:cytosol"/>
    <property type="evidence" value="ECO:0007669"/>
    <property type="project" value="TreeGrafter"/>
</dbReference>
<gene>
    <name evidence="1" type="primary">dcp_2</name>
    <name evidence="1" type="ORF">NCTC8849_02959</name>
</gene>
<evidence type="ECO:0000313" key="1">
    <source>
        <dbReference type="EMBL" id="STT54373.1"/>
    </source>
</evidence>
<dbReference type="PANTHER" id="PTHR43660:SF1">
    <property type="entry name" value="DIPEPTIDYL CARBOXYPEPTIDASE"/>
    <property type="match status" value="1"/>
</dbReference>
<name>A0A377WI88_KLEPN</name>
<evidence type="ECO:0000313" key="2">
    <source>
        <dbReference type="Proteomes" id="UP000254799"/>
    </source>
</evidence>
<dbReference type="PANTHER" id="PTHR43660">
    <property type="entry name" value="DIPEPTIDYL CARBOXYPEPTIDASE"/>
    <property type="match status" value="1"/>
</dbReference>
<dbReference type="Proteomes" id="UP000254799">
    <property type="component" value="Unassembled WGS sequence"/>
</dbReference>
<keyword evidence="1" id="KW-0378">Hydrolase</keyword>
<proteinExistence type="predicted"/>
<dbReference type="GO" id="GO:0004222">
    <property type="term" value="F:metalloendopeptidase activity"/>
    <property type="evidence" value="ECO:0007669"/>
    <property type="project" value="InterPro"/>
</dbReference>
<dbReference type="EMBL" id="UGLC01000002">
    <property type="protein sequence ID" value="STT54373.1"/>
    <property type="molecule type" value="Genomic_DNA"/>
</dbReference>
<accession>A0A377WI88</accession>
<keyword evidence="1" id="KW-0645">Protease</keyword>
<protein>
    <submittedName>
        <fullName evidence="1">Dipeptidyl carboxypeptidase Dcp</fullName>
        <ecNumber evidence="1">3.4.15.5</ecNumber>
    </submittedName>
</protein>
<dbReference type="GO" id="GO:0004180">
    <property type="term" value="F:carboxypeptidase activity"/>
    <property type="evidence" value="ECO:0007669"/>
    <property type="project" value="UniProtKB-KW"/>
</dbReference>
<dbReference type="GO" id="GO:0008241">
    <property type="term" value="F:peptidyl-dipeptidase activity"/>
    <property type="evidence" value="ECO:0007669"/>
    <property type="project" value="UniProtKB-EC"/>
</dbReference>
<dbReference type="EC" id="3.4.15.5" evidence="1"/>
<dbReference type="InterPro" id="IPR045090">
    <property type="entry name" value="Pept_M3A_M3B"/>
</dbReference>
<dbReference type="GO" id="GO:0006508">
    <property type="term" value="P:proteolysis"/>
    <property type="evidence" value="ECO:0007669"/>
    <property type="project" value="InterPro"/>
</dbReference>